<dbReference type="InParanoid" id="A0A165DL54"/>
<dbReference type="PANTHER" id="PTHR32026:SF10">
    <property type="entry name" value="METHYLTRANSFERASE-LIKE PROTEIN 24-RELATED"/>
    <property type="match status" value="1"/>
</dbReference>
<proteinExistence type="predicted"/>
<keyword evidence="3" id="KW-1185">Reference proteome</keyword>
<evidence type="ECO:0000313" key="2">
    <source>
        <dbReference type="EMBL" id="KZT05124.1"/>
    </source>
</evidence>
<dbReference type="AlphaFoldDB" id="A0A165DL54"/>
<gene>
    <name evidence="2" type="ORF">LAESUDRAFT_760572</name>
</gene>
<name>A0A165DL54_9APHY</name>
<evidence type="ECO:0000259" key="1">
    <source>
        <dbReference type="Pfam" id="PF13383"/>
    </source>
</evidence>
<organism evidence="2 3">
    <name type="scientific">Laetiporus sulphureus 93-53</name>
    <dbReference type="NCBI Taxonomy" id="1314785"/>
    <lineage>
        <taxon>Eukaryota</taxon>
        <taxon>Fungi</taxon>
        <taxon>Dikarya</taxon>
        <taxon>Basidiomycota</taxon>
        <taxon>Agaricomycotina</taxon>
        <taxon>Agaricomycetes</taxon>
        <taxon>Polyporales</taxon>
        <taxon>Laetiporus</taxon>
    </lineage>
</organism>
<reference evidence="2 3" key="1">
    <citation type="journal article" date="2016" name="Mol. Biol. Evol.">
        <title>Comparative Genomics of Early-Diverging Mushroom-Forming Fungi Provides Insights into the Origins of Lignocellulose Decay Capabilities.</title>
        <authorList>
            <person name="Nagy L.G."/>
            <person name="Riley R."/>
            <person name="Tritt A."/>
            <person name="Adam C."/>
            <person name="Daum C."/>
            <person name="Floudas D."/>
            <person name="Sun H."/>
            <person name="Yadav J.S."/>
            <person name="Pangilinan J."/>
            <person name="Larsson K.H."/>
            <person name="Matsuura K."/>
            <person name="Barry K."/>
            <person name="Labutti K."/>
            <person name="Kuo R."/>
            <person name="Ohm R.A."/>
            <person name="Bhattacharya S.S."/>
            <person name="Shirouzu T."/>
            <person name="Yoshinaga Y."/>
            <person name="Martin F.M."/>
            <person name="Grigoriev I.V."/>
            <person name="Hibbett D.S."/>
        </authorList>
    </citation>
    <scope>NUCLEOTIDE SEQUENCE [LARGE SCALE GENOMIC DNA]</scope>
    <source>
        <strain evidence="2 3">93-53</strain>
    </source>
</reference>
<dbReference type="Pfam" id="PF13383">
    <property type="entry name" value="Methyltransf_22"/>
    <property type="match status" value="1"/>
</dbReference>
<dbReference type="EMBL" id="KV427632">
    <property type="protein sequence ID" value="KZT05124.1"/>
    <property type="molecule type" value="Genomic_DNA"/>
</dbReference>
<sequence>MCSPHSSFFWDFFPPAFNCPHEVERLGSLGDGGKWVCGLSRVQDKPDCVVYSFGLDWDSSFEADLLAETRHCEVWGYDYVAPGFGGSVSRSVRPRTHFARLGLGAADSHGKTDEPKMWTLESLMRANGHTHIDILHIDIEGWEFEVLRAMMRDFLGVRHEGLEGAEGEVERGVLPFGQLLIEFHVWHQRFADFLAFWEMLEAAGLRPFMSEVNLVYANYNRQSGVELADYSFLNIRGDNAFISDGITRIDPEDAVAAAAVAEAQADADEPDIRNVRHAIVQPAADHRRAV</sequence>
<feature type="domain" description="Methyltransferase" evidence="1">
    <location>
        <begin position="6"/>
        <end position="148"/>
    </location>
</feature>
<dbReference type="InterPro" id="IPR025714">
    <property type="entry name" value="Methyltranfer_dom"/>
</dbReference>
<evidence type="ECO:0000313" key="3">
    <source>
        <dbReference type="Proteomes" id="UP000076871"/>
    </source>
</evidence>
<dbReference type="Gene3D" id="3.40.50.150">
    <property type="entry name" value="Vaccinia Virus protein VP39"/>
    <property type="match status" value="1"/>
</dbReference>
<dbReference type="OrthoDB" id="10006218at2759"/>
<dbReference type="STRING" id="1314785.A0A165DL54"/>
<dbReference type="PANTHER" id="PTHR32026">
    <property type="entry name" value="METHYLTRANSFERASE-LIKE PROTEIN 24"/>
    <property type="match status" value="1"/>
</dbReference>
<dbReference type="InterPro" id="IPR029063">
    <property type="entry name" value="SAM-dependent_MTases_sf"/>
</dbReference>
<dbReference type="GeneID" id="63829792"/>
<dbReference type="InterPro" id="IPR026913">
    <property type="entry name" value="METTL24"/>
</dbReference>
<protein>
    <recommendedName>
        <fullName evidence="1">Methyltransferase domain-containing protein</fullName>
    </recommendedName>
</protein>
<dbReference type="RefSeq" id="XP_040762864.1">
    <property type="nucleotide sequence ID" value="XM_040912764.1"/>
</dbReference>
<dbReference type="Proteomes" id="UP000076871">
    <property type="component" value="Unassembled WGS sequence"/>
</dbReference>
<accession>A0A165DL54</accession>